<evidence type="ECO:0000313" key="4">
    <source>
        <dbReference type="Proteomes" id="UP001596067"/>
    </source>
</evidence>
<dbReference type="RefSeq" id="WP_345330756.1">
    <property type="nucleotide sequence ID" value="NZ_BAAAVH010000123.1"/>
</dbReference>
<gene>
    <name evidence="3" type="ORF">ACFP0N_17745</name>
</gene>
<feature type="compositionally biased region" description="Polar residues" evidence="2">
    <location>
        <begin position="99"/>
        <end position="109"/>
    </location>
</feature>
<organism evidence="3 4">
    <name type="scientific">Kitasatospora aburaviensis</name>
    <dbReference type="NCBI Taxonomy" id="67265"/>
    <lineage>
        <taxon>Bacteria</taxon>
        <taxon>Bacillati</taxon>
        <taxon>Actinomycetota</taxon>
        <taxon>Actinomycetes</taxon>
        <taxon>Kitasatosporales</taxon>
        <taxon>Streptomycetaceae</taxon>
        <taxon>Kitasatospora</taxon>
    </lineage>
</organism>
<protein>
    <submittedName>
        <fullName evidence="3">Uncharacterized protein</fullName>
    </submittedName>
</protein>
<evidence type="ECO:0000256" key="2">
    <source>
        <dbReference type="SAM" id="MobiDB-lite"/>
    </source>
</evidence>
<evidence type="ECO:0000256" key="1">
    <source>
        <dbReference type="SAM" id="Coils"/>
    </source>
</evidence>
<reference evidence="4" key="1">
    <citation type="journal article" date="2019" name="Int. J. Syst. Evol. Microbiol.">
        <title>The Global Catalogue of Microorganisms (GCM) 10K type strain sequencing project: providing services to taxonomists for standard genome sequencing and annotation.</title>
        <authorList>
            <consortium name="The Broad Institute Genomics Platform"/>
            <consortium name="The Broad Institute Genome Sequencing Center for Infectious Disease"/>
            <person name="Wu L."/>
            <person name="Ma J."/>
        </authorList>
    </citation>
    <scope>NUCLEOTIDE SEQUENCE [LARGE SCALE GENOMIC DNA]</scope>
    <source>
        <strain evidence="4">CGMCC 4.1469</strain>
    </source>
</reference>
<accession>A0ABW1EYW2</accession>
<sequence length="228" mass="24432">MGNRLSKRTGTTLLHRAVDVLGSHWRDTTSLSPLSITHSTGLRVELDCEGPEQLVYIKFGIEGEYGTPRPFSTPHPASSTRAAVALAQQITDMLISEHMNPSTGPSASAEQDRPDTEDTAAIAKATSDLLACTVAPGNGPDEFELLLSVLDSVKVTVAEETITFRLRHFGQAEGPMRAVYPAAGESAAEKGACLAQAIVRALLHDRERLADEFATLRNRAAKARALLS</sequence>
<feature type="region of interest" description="Disordered" evidence="2">
    <location>
        <begin position="97"/>
        <end position="117"/>
    </location>
</feature>
<evidence type="ECO:0000313" key="3">
    <source>
        <dbReference type="EMBL" id="MFC5886813.1"/>
    </source>
</evidence>
<keyword evidence="1" id="KW-0175">Coiled coil</keyword>
<comment type="caution">
    <text evidence="3">The sequence shown here is derived from an EMBL/GenBank/DDBJ whole genome shotgun (WGS) entry which is preliminary data.</text>
</comment>
<dbReference type="EMBL" id="JBHSOD010000020">
    <property type="protein sequence ID" value="MFC5886813.1"/>
    <property type="molecule type" value="Genomic_DNA"/>
</dbReference>
<dbReference type="Proteomes" id="UP001596067">
    <property type="component" value="Unassembled WGS sequence"/>
</dbReference>
<proteinExistence type="predicted"/>
<feature type="coiled-coil region" evidence="1">
    <location>
        <begin position="199"/>
        <end position="226"/>
    </location>
</feature>
<keyword evidence="4" id="KW-1185">Reference proteome</keyword>
<name>A0ABW1EYW2_9ACTN</name>